<dbReference type="Gene3D" id="3.40.630.30">
    <property type="match status" value="1"/>
</dbReference>
<dbReference type="Proteomes" id="UP000008152">
    <property type="component" value="Chromosome II"/>
</dbReference>
<dbReference type="InterPro" id="IPR051556">
    <property type="entry name" value="N-term/lysine_N-AcTrnsfr"/>
</dbReference>
<evidence type="ECO:0000313" key="5">
    <source>
        <dbReference type="Proteomes" id="UP000008152"/>
    </source>
</evidence>
<dbReference type="PATRIC" id="fig|338187.36.peg.5228"/>
<accession>A7N8P2</accession>
<evidence type="ECO:0000259" key="3">
    <source>
        <dbReference type="PROSITE" id="PS51186"/>
    </source>
</evidence>
<sequence>MFLFHLYKKNENTMKVVVTKAQKLHAEGITEVLNPIIEEGLYTILDTTFTPEEEEGFIESFPETGVFNVALNVKEGNEEDSAVLGFQNVEPFASYTKAFAHVGIIGTFVDAKCRRQGVASALFTATFADAKSKGYEKLFAYVREDNPNALATYLKHGFEVVGTAKKHAKVNGHYINEVMIEKFL</sequence>
<dbReference type="Pfam" id="PF00583">
    <property type="entry name" value="Acetyltransf_1"/>
    <property type="match status" value="1"/>
</dbReference>
<gene>
    <name evidence="4" type="ordered locus">VIBHAR_06373</name>
</gene>
<feature type="domain" description="N-acetyltransferase" evidence="3">
    <location>
        <begin position="28"/>
        <end position="181"/>
    </location>
</feature>
<dbReference type="PROSITE" id="PS51186">
    <property type="entry name" value="GNAT"/>
    <property type="match status" value="1"/>
</dbReference>
<keyword evidence="2" id="KW-0012">Acyltransferase</keyword>
<dbReference type="PANTHER" id="PTHR42919:SF8">
    <property type="entry name" value="N-ALPHA-ACETYLTRANSFERASE 50"/>
    <property type="match status" value="1"/>
</dbReference>
<dbReference type="KEGG" id="vha:VIBHAR_06373"/>
<name>A7N8P2_VIBC1</name>
<dbReference type="CDD" id="cd04301">
    <property type="entry name" value="NAT_SF"/>
    <property type="match status" value="1"/>
</dbReference>
<protein>
    <recommendedName>
        <fullName evidence="3">N-acetyltransferase domain-containing protein</fullName>
    </recommendedName>
</protein>
<dbReference type="InterPro" id="IPR016181">
    <property type="entry name" value="Acyl_CoA_acyltransferase"/>
</dbReference>
<dbReference type="AlphaFoldDB" id="A7N8P2"/>
<dbReference type="InterPro" id="IPR000182">
    <property type="entry name" value="GNAT_dom"/>
</dbReference>
<organism evidence="4 5">
    <name type="scientific">Vibrio campbellii (strain ATCC BAA-1116)</name>
    <dbReference type="NCBI Taxonomy" id="2902295"/>
    <lineage>
        <taxon>Bacteria</taxon>
        <taxon>Pseudomonadati</taxon>
        <taxon>Pseudomonadota</taxon>
        <taxon>Gammaproteobacteria</taxon>
        <taxon>Vibrionales</taxon>
        <taxon>Vibrionaceae</taxon>
        <taxon>Vibrio</taxon>
    </lineage>
</organism>
<evidence type="ECO:0000256" key="1">
    <source>
        <dbReference type="ARBA" id="ARBA00022679"/>
    </source>
</evidence>
<dbReference type="PANTHER" id="PTHR42919">
    <property type="entry name" value="N-ALPHA-ACETYLTRANSFERASE"/>
    <property type="match status" value="1"/>
</dbReference>
<dbReference type="SUPFAM" id="SSF55729">
    <property type="entry name" value="Acyl-CoA N-acyltransferases (Nat)"/>
    <property type="match status" value="1"/>
</dbReference>
<dbReference type="GO" id="GO:0016747">
    <property type="term" value="F:acyltransferase activity, transferring groups other than amino-acyl groups"/>
    <property type="evidence" value="ECO:0007669"/>
    <property type="project" value="InterPro"/>
</dbReference>
<reference evidence="4 5" key="1">
    <citation type="submission" date="2007-08" db="EMBL/GenBank/DDBJ databases">
        <authorList>
            <consortium name="The Vibrio harveyi Genome Sequencing Project"/>
            <person name="Bassler B."/>
            <person name="Clifton S.W."/>
            <person name="Fulton L."/>
            <person name="Delehaunty K."/>
            <person name="Fronick C."/>
            <person name="Harrison M."/>
            <person name="Markivic C."/>
            <person name="Fulton R."/>
            <person name="Tin-Wollam A.-M."/>
            <person name="Shah N."/>
            <person name="Pepin K."/>
            <person name="Nash W."/>
            <person name="Thiruvilangam P."/>
            <person name="Bhonagiri V."/>
            <person name="Waters C."/>
            <person name="Tu K.C."/>
            <person name="Irgon J."/>
            <person name="Wilson R.K."/>
        </authorList>
    </citation>
    <scope>NUCLEOTIDE SEQUENCE [LARGE SCALE GENOMIC DNA]</scope>
    <source>
        <strain evidence="5">ATCC BAA-1116 / BB120</strain>
    </source>
</reference>
<proteinExistence type="predicted"/>
<dbReference type="EMBL" id="CP000790">
    <property type="protein sequence ID" value="ABU74264.1"/>
    <property type="molecule type" value="Genomic_DNA"/>
</dbReference>
<evidence type="ECO:0000256" key="2">
    <source>
        <dbReference type="ARBA" id="ARBA00023315"/>
    </source>
</evidence>
<keyword evidence="1" id="KW-0808">Transferase</keyword>
<evidence type="ECO:0000313" key="4">
    <source>
        <dbReference type="EMBL" id="ABU74264.1"/>
    </source>
</evidence>